<keyword evidence="16" id="KW-1185">Reference proteome</keyword>
<evidence type="ECO:0000256" key="9">
    <source>
        <dbReference type="ARBA" id="ARBA00022840"/>
    </source>
</evidence>
<dbReference type="SUPFAM" id="SSF69572">
    <property type="entry name" value="Activating enzymes of the ubiquitin-like proteins"/>
    <property type="match status" value="1"/>
</dbReference>
<evidence type="ECO:0000256" key="1">
    <source>
        <dbReference type="ARBA" id="ARBA00004496"/>
    </source>
</evidence>
<evidence type="ECO:0000256" key="5">
    <source>
        <dbReference type="ARBA" id="ARBA00022490"/>
    </source>
</evidence>
<keyword evidence="8 13" id="KW-0833">Ubl conjugation pathway</keyword>
<dbReference type="PANTHER" id="PTHR10953">
    <property type="entry name" value="UBIQUITIN-ACTIVATING ENZYME E1"/>
    <property type="match status" value="1"/>
</dbReference>
<dbReference type="CDD" id="cd01488">
    <property type="entry name" value="Uba3_RUB"/>
    <property type="match status" value="1"/>
</dbReference>
<gene>
    <name evidence="15" type="ORF">CAAN4_F05094</name>
</gene>
<evidence type="ECO:0000256" key="8">
    <source>
        <dbReference type="ARBA" id="ARBA00022786"/>
    </source>
</evidence>
<evidence type="ECO:0000256" key="10">
    <source>
        <dbReference type="ARBA" id="ARBA00023624"/>
    </source>
</evidence>
<dbReference type="Gene3D" id="3.40.50.720">
    <property type="entry name" value="NAD(P)-binding Rossmann-like Domain"/>
    <property type="match status" value="1"/>
</dbReference>
<dbReference type="InterPro" id="IPR000594">
    <property type="entry name" value="ThiF_NAD_FAD-bd"/>
</dbReference>
<dbReference type="Gene3D" id="1.10.10.520">
    <property type="entry name" value="Ubiquitin activating enzymes (Uba3). Chain: B, domain 2"/>
    <property type="match status" value="1"/>
</dbReference>
<dbReference type="Pfam" id="PF00899">
    <property type="entry name" value="ThiF"/>
    <property type="match status" value="1"/>
</dbReference>
<dbReference type="PANTHER" id="PTHR10953:SF6">
    <property type="entry name" value="NEDD8-ACTIVATING ENZYME E1 CATALYTIC SUBUNIT"/>
    <property type="match status" value="1"/>
</dbReference>
<evidence type="ECO:0000313" key="15">
    <source>
        <dbReference type="EMBL" id="CAK7912028.1"/>
    </source>
</evidence>
<evidence type="ECO:0000256" key="2">
    <source>
        <dbReference type="ARBA" id="ARBA00005032"/>
    </source>
</evidence>
<evidence type="ECO:0000256" key="13">
    <source>
        <dbReference type="RuleBase" id="RU368009"/>
    </source>
</evidence>
<name>A0ABP0EEU6_9ASCO</name>
<dbReference type="InterPro" id="IPR045886">
    <property type="entry name" value="ThiF/MoeB/HesA"/>
</dbReference>
<comment type="similarity">
    <text evidence="3 13">Belongs to the ubiquitin-activating E1 family. UBA3 subfamily.</text>
</comment>
<dbReference type="Gene3D" id="3.10.290.20">
    <property type="entry name" value="Ubiquitin-like 2 activating enzyme e1b. Chain: B, domain 3"/>
    <property type="match status" value="1"/>
</dbReference>
<evidence type="ECO:0000256" key="6">
    <source>
        <dbReference type="ARBA" id="ARBA00022598"/>
    </source>
</evidence>
<evidence type="ECO:0000259" key="14">
    <source>
        <dbReference type="SMART" id="SM01181"/>
    </source>
</evidence>
<dbReference type="InterPro" id="IPR033127">
    <property type="entry name" value="UBQ-activ_enz_E1_Cys_AS"/>
</dbReference>
<comment type="pathway">
    <text evidence="2 13">Protein modification; protein neddylation.</text>
</comment>
<reference evidence="15 16" key="1">
    <citation type="submission" date="2024-01" db="EMBL/GenBank/DDBJ databases">
        <authorList>
            <consortium name="Genoscope - CEA"/>
            <person name="William W."/>
        </authorList>
    </citation>
    <scope>NUCLEOTIDE SEQUENCE [LARGE SCALE GENOMIC DNA]</scope>
    <source>
        <strain evidence="15 16">29B2s-10</strain>
    </source>
</reference>
<dbReference type="EMBL" id="OZ004258">
    <property type="protein sequence ID" value="CAK7912028.1"/>
    <property type="molecule type" value="Genomic_DNA"/>
</dbReference>
<dbReference type="InterPro" id="IPR023318">
    <property type="entry name" value="Ub_act_enz_dom_a_sf"/>
</dbReference>
<dbReference type="PROSITE" id="PS00865">
    <property type="entry name" value="UBIQUITIN_ACTIVAT_2"/>
    <property type="match status" value="1"/>
</dbReference>
<organism evidence="15 16">
    <name type="scientific">[Candida] anglica</name>
    <dbReference type="NCBI Taxonomy" id="148631"/>
    <lineage>
        <taxon>Eukaryota</taxon>
        <taxon>Fungi</taxon>
        <taxon>Dikarya</taxon>
        <taxon>Ascomycota</taxon>
        <taxon>Saccharomycotina</taxon>
        <taxon>Pichiomycetes</taxon>
        <taxon>Debaryomycetaceae</taxon>
        <taxon>Kurtzmaniella</taxon>
    </lineage>
</organism>
<accession>A0ABP0EEU6</accession>
<sequence length="436" mass="48718">MTLTLNGDMSSIVTPLLQLGPFNESPDEYTKEFALESLVAAKVLVIGAGGLGCEILKNLALTGFKDIHVIDMDTIDISNLNRQFLFRKRDVGRSKAEVAAQVISNKIGNDQVKITPYFGKIQDKPIEYYQQFTVVICGLDSVEARRWINATLVSMVDDELNNLIPLIDGGTEGFRGQARVILPTLTSCYECSLDMLSTRATYPVCTIANTPRLPEHCIEWASVLEWPQQFPTEKFDSDNPMHLDWMYHKSLERAREFNIDGVTRSLTLGVVKNIIPAIAATNAIVAAACCNEVFKIVTNSNPILTNYMMYSGDDSIFTYTFNHTRKPDCPVCGNSAKRVVAQNWWTLQEFIDSISNSHEVQMKKPSLTTSRRNLYLRAPPSLEELSRPNLTVKLNQLVLPGEEILVTDPALPLSLKLAVSFEGHDERPNTLKELLS</sequence>
<keyword evidence="7 13" id="KW-0547">Nucleotide-binding</keyword>
<feature type="active site" description="Glycyl thioester intermediate" evidence="12">
    <location>
        <position position="205"/>
    </location>
</feature>
<comment type="function">
    <text evidence="13">Catalytic subunit of the dimeric E1 enzyme, which activates NEDD8.</text>
</comment>
<keyword evidence="5" id="KW-0963">Cytoplasm</keyword>
<keyword evidence="6 13" id="KW-0436">Ligase</keyword>
<evidence type="ECO:0000256" key="3">
    <source>
        <dbReference type="ARBA" id="ARBA00006310"/>
    </source>
</evidence>
<evidence type="ECO:0000256" key="7">
    <source>
        <dbReference type="ARBA" id="ARBA00022741"/>
    </source>
</evidence>
<dbReference type="InterPro" id="IPR035985">
    <property type="entry name" value="Ubiquitin-activating_enz"/>
</dbReference>
<dbReference type="Pfam" id="PF08825">
    <property type="entry name" value="E2_bind"/>
    <property type="match status" value="1"/>
</dbReference>
<dbReference type="SMART" id="SM01181">
    <property type="entry name" value="E2_bind"/>
    <property type="match status" value="1"/>
</dbReference>
<evidence type="ECO:0000256" key="4">
    <source>
        <dbReference type="ARBA" id="ARBA00015203"/>
    </source>
</evidence>
<dbReference type="InterPro" id="IPR014929">
    <property type="entry name" value="E2-binding"/>
</dbReference>
<dbReference type="EC" id="6.2.1.64" evidence="10 13"/>
<evidence type="ECO:0000313" key="16">
    <source>
        <dbReference type="Proteomes" id="UP001497600"/>
    </source>
</evidence>
<proteinExistence type="inferred from homology"/>
<evidence type="ECO:0000256" key="11">
    <source>
        <dbReference type="ARBA" id="ARBA00024626"/>
    </source>
</evidence>
<comment type="catalytic activity">
    <reaction evidence="11 13">
        <text>ATP + [NEDD8 protein] + [E1 NEDD8-activating enzyme]-L-cysteine = AMP + diphosphate + [E1 NEDD8-activating enzyme]-S-[NEDD8 protein]-yl-L-cysteine.</text>
        <dbReference type="EC" id="6.2.1.64"/>
    </reaction>
</comment>
<dbReference type="Proteomes" id="UP001497600">
    <property type="component" value="Chromosome F"/>
</dbReference>
<evidence type="ECO:0000256" key="12">
    <source>
        <dbReference type="PROSITE-ProRule" id="PRU10132"/>
    </source>
</evidence>
<keyword evidence="9 13" id="KW-0067">ATP-binding</keyword>
<comment type="subcellular location">
    <subcellularLocation>
        <location evidence="1">Cytoplasm</location>
    </subcellularLocation>
</comment>
<dbReference type="InterPro" id="IPR030468">
    <property type="entry name" value="Uba3_N"/>
</dbReference>
<protein>
    <recommendedName>
        <fullName evidence="4 13">NEDD8-activating enzyme E1 catalytic subunit</fullName>
        <ecNumber evidence="10 13">6.2.1.64</ecNumber>
    </recommendedName>
</protein>
<feature type="domain" description="E2 binding" evidence="14">
    <location>
        <begin position="339"/>
        <end position="422"/>
    </location>
</feature>
<feature type="non-terminal residue" evidence="15">
    <location>
        <position position="1"/>
    </location>
</feature>